<dbReference type="InterPro" id="IPR008258">
    <property type="entry name" value="Transglycosylase_SLT_dom_1"/>
</dbReference>
<dbReference type="Gene3D" id="1.10.530.10">
    <property type="match status" value="1"/>
</dbReference>
<gene>
    <name evidence="3" type="ORF">IFM12276_49370</name>
</gene>
<protein>
    <recommendedName>
        <fullName evidence="2">Transglycosylase SLT domain-containing protein</fullName>
    </recommendedName>
</protein>
<feature type="compositionally biased region" description="Low complexity" evidence="1">
    <location>
        <begin position="30"/>
        <end position="46"/>
    </location>
</feature>
<feature type="compositionally biased region" description="Polar residues" evidence="1">
    <location>
        <begin position="48"/>
        <end position="66"/>
    </location>
</feature>
<dbReference type="EMBL" id="AP026978">
    <property type="protein sequence ID" value="BDU01909.1"/>
    <property type="molecule type" value="Genomic_DNA"/>
</dbReference>
<dbReference type="SUPFAM" id="SSF53955">
    <property type="entry name" value="Lysozyme-like"/>
    <property type="match status" value="1"/>
</dbReference>
<dbReference type="PANTHER" id="PTHR21525:SF9">
    <property type="entry name" value="CHANNEL_COLICIN DOMAIN-CONTAINING PROTEIN"/>
    <property type="match status" value="1"/>
</dbReference>
<feature type="region of interest" description="Disordered" evidence="1">
    <location>
        <begin position="235"/>
        <end position="270"/>
    </location>
</feature>
<dbReference type="CDD" id="cd13402">
    <property type="entry name" value="LT_TF-like"/>
    <property type="match status" value="1"/>
</dbReference>
<name>A0ABM8D3G1_9NOCA</name>
<evidence type="ECO:0000313" key="4">
    <source>
        <dbReference type="Proteomes" id="UP001317870"/>
    </source>
</evidence>
<organism evidence="3 4">
    <name type="scientific">Nocardia sputorum</name>
    <dbReference type="NCBI Taxonomy" id="2984338"/>
    <lineage>
        <taxon>Bacteria</taxon>
        <taxon>Bacillati</taxon>
        <taxon>Actinomycetota</taxon>
        <taxon>Actinomycetes</taxon>
        <taxon>Mycobacteriales</taxon>
        <taxon>Nocardiaceae</taxon>
        <taxon>Nocardia</taxon>
    </lineage>
</organism>
<evidence type="ECO:0000259" key="2">
    <source>
        <dbReference type="Pfam" id="PF01464"/>
    </source>
</evidence>
<dbReference type="InterPro" id="IPR023346">
    <property type="entry name" value="Lysozyme-like_dom_sf"/>
</dbReference>
<accession>A0ABM8D3G1</accession>
<evidence type="ECO:0000313" key="3">
    <source>
        <dbReference type="EMBL" id="BDU01909.1"/>
    </source>
</evidence>
<feature type="domain" description="Transglycosylase SLT" evidence="2">
    <location>
        <begin position="288"/>
        <end position="368"/>
    </location>
</feature>
<feature type="region of interest" description="Disordered" evidence="1">
    <location>
        <begin position="1"/>
        <end position="74"/>
    </location>
</feature>
<dbReference type="Proteomes" id="UP001317870">
    <property type="component" value="Chromosome"/>
</dbReference>
<keyword evidence="4" id="KW-1185">Reference proteome</keyword>
<dbReference type="Pfam" id="PF01464">
    <property type="entry name" value="SLT"/>
    <property type="match status" value="1"/>
</dbReference>
<dbReference type="PANTHER" id="PTHR21525">
    <property type="entry name" value="MOTILE SPERM PROTEIN"/>
    <property type="match status" value="1"/>
</dbReference>
<proteinExistence type="predicted"/>
<evidence type="ECO:0000256" key="1">
    <source>
        <dbReference type="SAM" id="MobiDB-lite"/>
    </source>
</evidence>
<sequence>MRASATTTAPHRPAKSATRGAPTPIPRPQPGAAAAAPTSATAQGRAQNAPQASETTSPASGSTSVPRSDALGMGGSSTPMAAAAMGALAAIAAQYGDGPPTAVTGQPYAPPDLDAARPSGPVVWDGALGSRYADSNLNRARHGDATQSMNAELERILGGAVDNSTQGRAAIGSIIAEVNTALTALGNVQDANASRQLVISTLDNALQRAGTVLGQGQAAAVLTADRVAALADRYLRESRPVQPRRPRRTAHSGVHGPSGGPPRSRPSGQQGQWINEALQVLRQHGYDTRQIDPADIAAIIQHESGGNPNAINLWDSNAAAGIPSKGLMQTIDPTFNAYSVPGHRDIWNPVDNIVAGVRYAIERYGSVSNVPGIVQMRGGGSYVGY</sequence>
<reference evidence="3 4" key="1">
    <citation type="submission" date="2022-11" db="EMBL/GenBank/DDBJ databases">
        <title>Genome Sequencing of Nocardia sp. ON39_IFM12276 and assembly.</title>
        <authorList>
            <person name="Shimojima M."/>
            <person name="Toyokawa M."/>
            <person name="Uesaka K."/>
        </authorList>
    </citation>
    <scope>NUCLEOTIDE SEQUENCE [LARGE SCALE GENOMIC DNA]</scope>
    <source>
        <strain evidence="3 4">IFM 12276</strain>
    </source>
</reference>